<organism evidence="3 4">
    <name type="scientific">Coleophoma cylindrospora</name>
    <dbReference type="NCBI Taxonomy" id="1849047"/>
    <lineage>
        <taxon>Eukaryota</taxon>
        <taxon>Fungi</taxon>
        <taxon>Dikarya</taxon>
        <taxon>Ascomycota</taxon>
        <taxon>Pezizomycotina</taxon>
        <taxon>Leotiomycetes</taxon>
        <taxon>Helotiales</taxon>
        <taxon>Dermateaceae</taxon>
        <taxon>Coleophoma</taxon>
    </lineage>
</organism>
<feature type="compositionally biased region" description="Polar residues" evidence="1">
    <location>
        <begin position="13"/>
        <end position="24"/>
    </location>
</feature>
<feature type="domain" description="Rhodanese" evidence="2">
    <location>
        <begin position="67"/>
        <end position="165"/>
    </location>
</feature>
<evidence type="ECO:0000313" key="4">
    <source>
        <dbReference type="Proteomes" id="UP000256645"/>
    </source>
</evidence>
<feature type="region of interest" description="Disordered" evidence="1">
    <location>
        <begin position="1"/>
        <end position="36"/>
    </location>
</feature>
<keyword evidence="4" id="KW-1185">Reference proteome</keyword>
<name>A0A3D8R150_9HELO</name>
<evidence type="ECO:0000313" key="3">
    <source>
        <dbReference type="EMBL" id="RDW67641.1"/>
    </source>
</evidence>
<dbReference type="InterPro" id="IPR001763">
    <property type="entry name" value="Rhodanese-like_dom"/>
</dbReference>
<dbReference type="EMBL" id="PDLM01000010">
    <property type="protein sequence ID" value="RDW67641.1"/>
    <property type="molecule type" value="Genomic_DNA"/>
</dbReference>
<comment type="caution">
    <text evidence="3">The sequence shown here is derived from an EMBL/GenBank/DDBJ whole genome shotgun (WGS) entry which is preliminary data.</text>
</comment>
<dbReference type="OrthoDB" id="566238at2759"/>
<gene>
    <name evidence="3" type="ORF">BP6252_09037</name>
</gene>
<dbReference type="Pfam" id="PF00581">
    <property type="entry name" value="Rhodanese"/>
    <property type="match status" value="1"/>
</dbReference>
<dbReference type="Gene3D" id="3.40.250.10">
    <property type="entry name" value="Rhodanese-like domain"/>
    <property type="match status" value="1"/>
</dbReference>
<accession>A0A3D8R150</accession>
<sequence length="171" mass="18624">MTEITGRAVSAELSPNSAPTSSSKTRPDPLLPPQGSRSIDEILADARSNLKRLTAVEAFNLLTSSDDEGPKILVDIRPVAQRHEEGSIEGAIIVERNVLEWRMDPRSDSRLDFVNQYDLKVVVFCSEGYTSSLAARSLQELGLSNATDIVGGFKAWKRAKLGGVRSRLSAL</sequence>
<dbReference type="SUPFAM" id="SSF52821">
    <property type="entry name" value="Rhodanese/Cell cycle control phosphatase"/>
    <property type="match status" value="1"/>
</dbReference>
<dbReference type="STRING" id="1849047.A0A3D8R150"/>
<dbReference type="PROSITE" id="PS50206">
    <property type="entry name" value="RHODANESE_3"/>
    <property type="match status" value="1"/>
</dbReference>
<dbReference type="Proteomes" id="UP000256645">
    <property type="component" value="Unassembled WGS sequence"/>
</dbReference>
<protein>
    <recommendedName>
        <fullName evidence="2">Rhodanese domain-containing protein</fullName>
    </recommendedName>
</protein>
<dbReference type="AlphaFoldDB" id="A0A3D8R150"/>
<evidence type="ECO:0000256" key="1">
    <source>
        <dbReference type="SAM" id="MobiDB-lite"/>
    </source>
</evidence>
<reference evidence="3 4" key="1">
    <citation type="journal article" date="2018" name="IMA Fungus">
        <title>IMA Genome-F 9: Draft genome sequence of Annulohypoxylon stygium, Aspergillus mulundensis, Berkeleyomyces basicola (syn. Thielaviopsis basicola), Ceratocystis smalleyi, two Cercospora beticola strains, Coleophoma cylindrospora, Fusarium fracticaudum, Phialophora cf. hyalina, and Morchella septimelata.</title>
        <authorList>
            <person name="Wingfield B.D."/>
            <person name="Bills G.F."/>
            <person name="Dong Y."/>
            <person name="Huang W."/>
            <person name="Nel W.J."/>
            <person name="Swalarsk-Parry B.S."/>
            <person name="Vaghefi N."/>
            <person name="Wilken P.M."/>
            <person name="An Z."/>
            <person name="de Beer Z.W."/>
            <person name="De Vos L."/>
            <person name="Chen L."/>
            <person name="Duong T.A."/>
            <person name="Gao Y."/>
            <person name="Hammerbacher A."/>
            <person name="Kikkert J.R."/>
            <person name="Li Y."/>
            <person name="Li H."/>
            <person name="Li K."/>
            <person name="Li Q."/>
            <person name="Liu X."/>
            <person name="Ma X."/>
            <person name="Naidoo K."/>
            <person name="Pethybridge S.J."/>
            <person name="Sun J."/>
            <person name="Steenkamp E.T."/>
            <person name="van der Nest M.A."/>
            <person name="van Wyk S."/>
            <person name="Wingfield M.J."/>
            <person name="Xiong C."/>
            <person name="Yue Q."/>
            <person name="Zhang X."/>
        </authorList>
    </citation>
    <scope>NUCLEOTIDE SEQUENCE [LARGE SCALE GENOMIC DNA]</scope>
    <source>
        <strain evidence="3 4">BP6252</strain>
    </source>
</reference>
<dbReference type="SMART" id="SM00450">
    <property type="entry name" value="RHOD"/>
    <property type="match status" value="1"/>
</dbReference>
<proteinExistence type="predicted"/>
<dbReference type="InterPro" id="IPR036873">
    <property type="entry name" value="Rhodanese-like_dom_sf"/>
</dbReference>
<evidence type="ECO:0000259" key="2">
    <source>
        <dbReference type="PROSITE" id="PS50206"/>
    </source>
</evidence>